<evidence type="ECO:0000259" key="5">
    <source>
        <dbReference type="Pfam" id="PF25800"/>
    </source>
</evidence>
<feature type="transmembrane region" description="Helical" evidence="3">
    <location>
        <begin position="439"/>
        <end position="461"/>
    </location>
</feature>
<evidence type="ECO:0000256" key="2">
    <source>
        <dbReference type="SAM" id="MobiDB-lite"/>
    </source>
</evidence>
<feature type="region of interest" description="Disordered" evidence="2">
    <location>
        <begin position="865"/>
        <end position="884"/>
    </location>
</feature>
<dbReference type="Gene3D" id="1.20.58.2200">
    <property type="match status" value="1"/>
</dbReference>
<feature type="compositionally biased region" description="Basic and acidic residues" evidence="2">
    <location>
        <begin position="865"/>
        <end position="878"/>
    </location>
</feature>
<feature type="compositionally biased region" description="Acidic residues" evidence="2">
    <location>
        <begin position="759"/>
        <end position="769"/>
    </location>
</feature>
<dbReference type="NCBIfam" id="TIGR03504">
    <property type="entry name" value="FimV_Cterm"/>
    <property type="match status" value="1"/>
</dbReference>
<feature type="compositionally biased region" description="Acidic residues" evidence="2">
    <location>
        <begin position="518"/>
        <end position="532"/>
    </location>
</feature>
<evidence type="ECO:0000313" key="6">
    <source>
        <dbReference type="EMBL" id="RAU17018.1"/>
    </source>
</evidence>
<keyword evidence="1" id="KW-0175">Coiled coil</keyword>
<reference evidence="6 7" key="1">
    <citation type="submission" date="2018-06" db="EMBL/GenBank/DDBJ databases">
        <title>Nitrincola tibetense sp. nov., isolated from Lake XuguoCo on Tibetan Plateau.</title>
        <authorList>
            <person name="Xing P."/>
        </authorList>
    </citation>
    <scope>NUCLEOTIDE SEQUENCE [LARGE SCALE GENOMIC DNA]</scope>
    <source>
        <strain evidence="7">xg18</strain>
    </source>
</reference>
<evidence type="ECO:0000256" key="1">
    <source>
        <dbReference type="SAM" id="Coils"/>
    </source>
</evidence>
<dbReference type="InterPro" id="IPR038440">
    <property type="entry name" value="FimV_C_sf"/>
</dbReference>
<evidence type="ECO:0000256" key="4">
    <source>
        <dbReference type="SAM" id="SignalP"/>
    </source>
</evidence>
<dbReference type="AlphaFoldDB" id="A0A364NIR4"/>
<feature type="chain" id="PRO_5017000368" description="FimV N-terminal domain-containing protein" evidence="4">
    <location>
        <begin position="23"/>
        <end position="884"/>
    </location>
</feature>
<dbReference type="NCBIfam" id="TIGR03505">
    <property type="entry name" value="FimV_core"/>
    <property type="match status" value="1"/>
</dbReference>
<dbReference type="Gene3D" id="3.10.350.10">
    <property type="entry name" value="LysM domain"/>
    <property type="match status" value="1"/>
</dbReference>
<dbReference type="RefSeq" id="WP_112160122.1">
    <property type="nucleotide sequence ID" value="NZ_QKRX01000013.1"/>
</dbReference>
<keyword evidence="3" id="KW-0812">Transmembrane</keyword>
<feature type="coiled-coil region" evidence="1">
    <location>
        <begin position="367"/>
        <end position="408"/>
    </location>
</feature>
<keyword evidence="3" id="KW-0472">Membrane</keyword>
<feature type="region of interest" description="Disordered" evidence="2">
    <location>
        <begin position="701"/>
        <end position="725"/>
    </location>
</feature>
<feature type="region of interest" description="Disordered" evidence="2">
    <location>
        <begin position="759"/>
        <end position="781"/>
    </location>
</feature>
<dbReference type="Proteomes" id="UP000250744">
    <property type="component" value="Unassembled WGS sequence"/>
</dbReference>
<keyword evidence="4" id="KW-0732">Signal</keyword>
<feature type="signal peptide" evidence="4">
    <location>
        <begin position="1"/>
        <end position="22"/>
    </location>
</feature>
<keyword evidence="7" id="KW-1185">Reference proteome</keyword>
<name>A0A364NIR4_9GAMM</name>
<evidence type="ECO:0000256" key="3">
    <source>
        <dbReference type="SAM" id="Phobius"/>
    </source>
</evidence>
<protein>
    <recommendedName>
        <fullName evidence="5">FimV N-terminal domain-containing protein</fullName>
    </recommendedName>
</protein>
<keyword evidence="3" id="KW-1133">Transmembrane helix</keyword>
<feature type="compositionally biased region" description="Low complexity" evidence="2">
    <location>
        <begin position="168"/>
        <end position="186"/>
    </location>
</feature>
<feature type="domain" description="FimV N-terminal" evidence="5">
    <location>
        <begin position="23"/>
        <end position="130"/>
    </location>
</feature>
<dbReference type="InterPro" id="IPR020012">
    <property type="entry name" value="LysM_FimV"/>
</dbReference>
<evidence type="ECO:0000313" key="7">
    <source>
        <dbReference type="Proteomes" id="UP000250744"/>
    </source>
</evidence>
<dbReference type="InterPro" id="IPR057840">
    <property type="entry name" value="FimV_N"/>
</dbReference>
<dbReference type="Pfam" id="PF25800">
    <property type="entry name" value="FimV_N"/>
    <property type="match status" value="1"/>
</dbReference>
<sequence>MLRKLALSLAVAGVLGMPNAHALGLGEINIKSALNEPLNAEIRLMQLNDLSPLQIQPKMANADDFSLAGLNRSGIINNIRFQVYASPDGTGVIRLTSNDPVREPFLNFLLEVNWPSGRLVREYTVLLDPPAFDPAPVARSVQPAASTSPSVAVTPAQPARPVQPLPAPLADTPAPASSPVPTTRPADPSQIQVQRGDTLWVLANRFKADASISTDQMMLAIQRKNPQAFPTGNINMMSAGTVMSIPTAAEVSSLTSREASLEVARQNDLWRLRGRTTAPVESVSQVAATEAPSEPVAPVEATERVESEVAQAQPVVPPVEAELRIVTPDLDQRITSDQPAVAGDQERTVAQVPDATSPSVDGLLQRSGEIEQQLMFTLETIDKLERENIDLNEQLESVQDQLALMQRMFELKDQDLAALQALVEQNVSPEGREESGKLFMLYGIGAISIAALLASIAALLVGRRRKNAASKSSKYNVAVKEEASDSDTIPKVATAAAAAALAGAAVAQAQEEQKDELAAADEPNEFTSEELDTSGADTNDFADLDLDMDLDLDLSLEDEPVDDVKVIDEEFDLSAVVEPEPEAEETLDADELNETGLDELDADGLDELDADGFDELDFNDIESEMQADDETVEELDLDDLMDITDAPDALDTYESTPDASIEDDIDLEFSIDDIVQRDPLDERVSDADPDVDDEDLLDFSDLASSDTQEAEADEEEEVSKGDGMDELEFSLSEADFDATEDETLDDDLEALANDLAFELDDTEEVAEDAETPKSSPGKKTEEELTANIAHDLEMGLDDELDDILASTDDDIALDESDSYEEAIDLLDNLNLLDGADENETKLDLARAYIEMDDAEGAREILSEIAREGNEGQRSEAEKLLNSLS</sequence>
<dbReference type="InterPro" id="IPR020011">
    <property type="entry name" value="FimV_C"/>
</dbReference>
<feature type="compositionally biased region" description="Acidic residues" evidence="2">
    <location>
        <begin position="708"/>
        <end position="717"/>
    </location>
</feature>
<feature type="region of interest" description="Disordered" evidence="2">
    <location>
        <begin position="512"/>
        <end position="542"/>
    </location>
</feature>
<dbReference type="InterPro" id="IPR036779">
    <property type="entry name" value="LysM_dom_sf"/>
</dbReference>
<accession>A0A364NIR4</accession>
<proteinExistence type="predicted"/>
<feature type="region of interest" description="Disordered" evidence="2">
    <location>
        <begin position="138"/>
        <end position="192"/>
    </location>
</feature>
<dbReference type="OrthoDB" id="5298707at2"/>
<organism evidence="6 7">
    <name type="scientific">Nitrincola tibetensis</name>
    <dbReference type="NCBI Taxonomy" id="2219697"/>
    <lineage>
        <taxon>Bacteria</taxon>
        <taxon>Pseudomonadati</taxon>
        <taxon>Pseudomonadota</taxon>
        <taxon>Gammaproteobacteria</taxon>
        <taxon>Oceanospirillales</taxon>
        <taxon>Oceanospirillaceae</taxon>
        <taxon>Nitrincola</taxon>
    </lineage>
</organism>
<gene>
    <name evidence="6" type="ORF">DN062_15020</name>
</gene>
<dbReference type="EMBL" id="QKRX01000013">
    <property type="protein sequence ID" value="RAU17018.1"/>
    <property type="molecule type" value="Genomic_DNA"/>
</dbReference>
<comment type="caution">
    <text evidence="6">The sequence shown here is derived from an EMBL/GenBank/DDBJ whole genome shotgun (WGS) entry which is preliminary data.</text>
</comment>